<feature type="transmembrane region" description="Helical" evidence="6">
    <location>
        <begin position="200"/>
        <end position="225"/>
    </location>
</feature>
<feature type="transmembrane region" description="Helical" evidence="6">
    <location>
        <begin position="320"/>
        <end position="339"/>
    </location>
</feature>
<feature type="transmembrane region" description="Helical" evidence="6">
    <location>
        <begin position="258"/>
        <end position="278"/>
    </location>
</feature>
<dbReference type="Pfam" id="PF03606">
    <property type="entry name" value="DcuC"/>
    <property type="match status" value="1"/>
</dbReference>
<dbReference type="EMBL" id="CP009302">
    <property type="protein sequence ID" value="AJC12688.1"/>
    <property type="molecule type" value="Genomic_DNA"/>
</dbReference>
<sequence length="524" mass="55956">MAHAATATDGGAAAPPKKKFKLSFPTAFTILFVLTILAVLATQFIPAGSYSKLSYDKVSADLVITAPDGTMTHMPATQEALAENPVTADMEVDVSKFVEGAITKPVSIPGTYTELPQHAMGASDITLAMVNGTINGVDIMVFIFVLGGFIGFVRMTGAFEAGLLALTRKTKGREFALVFAVSVFMLIGGTTCGLEEEAVAFYPILVPLFLALGYDSIVSVGAIFLAGSMGTAFSTINPFSVVIAANAAGTTFTEGIEWRIGGLVVGGIVVIAYLYWYCKKLKANPEFSYTYEDREHFAELYSMGSADDPEVAIFNARKKIILALFVASFVLMVVGVMALHWWFPQMAAMFLAVTIVCMLISGKDEKACTEAFTAGASSMVGVSLIIGLARGINLVLENGLVSDTILYNASNLVAGMNGPLFIVMMFLLFFLLGFIVPSSSGLAVLAMPILAPLADTVGIDRSAIICAYNWGQYAMLFLAPTGLVMATLQMLDMKYSHWFKFVWPMVAFLSVFGCILLVAQVLVG</sequence>
<dbReference type="HOGENOM" id="CLU_035307_0_1_11"/>
<dbReference type="STRING" id="1531429.JI75_08540"/>
<keyword evidence="3 6" id="KW-0812">Transmembrane</keyword>
<evidence type="ECO:0000313" key="8">
    <source>
        <dbReference type="Proteomes" id="UP000031121"/>
    </source>
</evidence>
<evidence type="ECO:0000313" key="7">
    <source>
        <dbReference type="EMBL" id="AJC12688.1"/>
    </source>
</evidence>
<evidence type="ECO:0000256" key="4">
    <source>
        <dbReference type="ARBA" id="ARBA00022989"/>
    </source>
</evidence>
<feature type="transmembrane region" description="Helical" evidence="6">
    <location>
        <begin position="470"/>
        <end position="489"/>
    </location>
</feature>
<dbReference type="GO" id="GO:0005886">
    <property type="term" value="C:plasma membrane"/>
    <property type="evidence" value="ECO:0007669"/>
    <property type="project" value="UniProtKB-SubCell"/>
</dbReference>
<dbReference type="Proteomes" id="UP000031121">
    <property type="component" value="Chromosome"/>
</dbReference>
<evidence type="ECO:0000256" key="6">
    <source>
        <dbReference type="SAM" id="Phobius"/>
    </source>
</evidence>
<keyword evidence="2" id="KW-1003">Cell membrane</keyword>
<dbReference type="OrthoDB" id="9342495at2"/>
<feature type="transmembrane region" description="Helical" evidence="6">
    <location>
        <begin position="232"/>
        <end position="252"/>
    </location>
</feature>
<dbReference type="AlphaFoldDB" id="A0A0A8B797"/>
<reference evidence="8" key="1">
    <citation type="submission" date="2014-08" db="EMBL/GenBank/DDBJ databases">
        <title>Coriobacteriaceae sp. complete genome.</title>
        <authorList>
            <person name="Looft T."/>
            <person name="Bayles D.O."/>
            <person name="Stanton T.B."/>
        </authorList>
    </citation>
    <scope>NUCLEOTIDE SEQUENCE [LARGE SCALE GENOMIC DNA]</scope>
    <source>
        <strain evidence="8">68-1-3</strain>
    </source>
</reference>
<evidence type="ECO:0000256" key="1">
    <source>
        <dbReference type="ARBA" id="ARBA00004651"/>
    </source>
</evidence>
<evidence type="ECO:0000256" key="2">
    <source>
        <dbReference type="ARBA" id="ARBA00022475"/>
    </source>
</evidence>
<proteinExistence type="predicted"/>
<dbReference type="PANTHER" id="PTHR43652:SF6">
    <property type="entry name" value="ARGININE REPRESSOR"/>
    <property type="match status" value="1"/>
</dbReference>
<feature type="transmembrane region" description="Helical" evidence="6">
    <location>
        <begin position="175"/>
        <end position="194"/>
    </location>
</feature>
<protein>
    <recommendedName>
        <fullName evidence="9">YfcC family protein</fullName>
    </recommendedName>
</protein>
<dbReference type="InterPro" id="IPR051679">
    <property type="entry name" value="DASS-Related_Transporters"/>
</dbReference>
<accession>A0A0A8B797</accession>
<organism evidence="7 8">
    <name type="scientific">Berryella intestinalis</name>
    <dbReference type="NCBI Taxonomy" id="1531429"/>
    <lineage>
        <taxon>Bacteria</taxon>
        <taxon>Bacillati</taxon>
        <taxon>Actinomycetota</taxon>
        <taxon>Coriobacteriia</taxon>
        <taxon>Eggerthellales</taxon>
        <taxon>Eggerthellaceae</taxon>
        <taxon>Berryella</taxon>
    </lineage>
</organism>
<evidence type="ECO:0000256" key="5">
    <source>
        <dbReference type="ARBA" id="ARBA00023136"/>
    </source>
</evidence>
<keyword evidence="4 6" id="KW-1133">Transmembrane helix</keyword>
<feature type="transmembrane region" description="Helical" evidence="6">
    <location>
        <begin position="27"/>
        <end position="45"/>
    </location>
</feature>
<reference evidence="7 8" key="2">
    <citation type="journal article" date="2015" name="Genome Announc.">
        <title>Complete Genome Sequence of Coriobacteriaceae Strain 68-1-3, a Novel Mucus-Degrading Isolate from the Swine Intestinal Tract.</title>
        <authorList>
            <person name="Looft T."/>
            <person name="Bayles D.O."/>
            <person name="Alt D.P."/>
            <person name="Stanton T.B."/>
        </authorList>
    </citation>
    <scope>NUCLEOTIDE SEQUENCE [LARGE SCALE GENOMIC DNA]</scope>
    <source>
        <strain evidence="7 8">68-1-3</strain>
    </source>
</reference>
<feature type="transmembrane region" description="Helical" evidence="6">
    <location>
        <begin position="374"/>
        <end position="396"/>
    </location>
</feature>
<comment type="subcellular location">
    <subcellularLocation>
        <location evidence="1">Cell membrane</location>
        <topology evidence="1">Multi-pass membrane protein</topology>
    </subcellularLocation>
</comment>
<feature type="transmembrane region" description="Helical" evidence="6">
    <location>
        <begin position="501"/>
        <end position="523"/>
    </location>
</feature>
<evidence type="ECO:0008006" key="9">
    <source>
        <dbReference type="Google" id="ProtNLM"/>
    </source>
</evidence>
<dbReference type="InterPro" id="IPR018385">
    <property type="entry name" value="C4_dicarb_anaerob_car-like"/>
</dbReference>
<dbReference type="RefSeq" id="WP_039690122.1">
    <property type="nucleotide sequence ID" value="NZ_CP009302.1"/>
</dbReference>
<gene>
    <name evidence="7" type="ORF">JI75_08540</name>
</gene>
<feature type="transmembrane region" description="Helical" evidence="6">
    <location>
        <begin position="345"/>
        <end position="362"/>
    </location>
</feature>
<evidence type="ECO:0000256" key="3">
    <source>
        <dbReference type="ARBA" id="ARBA00022692"/>
    </source>
</evidence>
<keyword evidence="8" id="KW-1185">Reference proteome</keyword>
<feature type="transmembrane region" description="Helical" evidence="6">
    <location>
        <begin position="139"/>
        <end position="163"/>
    </location>
</feature>
<name>A0A0A8B797_9ACTN</name>
<dbReference type="PANTHER" id="PTHR43652">
    <property type="entry name" value="BASIC AMINO ACID ANTIPORTER YFCC-RELATED"/>
    <property type="match status" value="1"/>
</dbReference>
<dbReference type="KEGG" id="cbac:JI75_08540"/>
<keyword evidence="5 6" id="KW-0472">Membrane</keyword>
<feature type="transmembrane region" description="Helical" evidence="6">
    <location>
        <begin position="416"/>
        <end position="435"/>
    </location>
</feature>